<reference evidence="1 2" key="2">
    <citation type="journal article" date="2012" name="Stand. Genomic Sci.">
        <title>Complete genome sequence of the moderately thermophilic mineral-sulfide-oxidizing firmicute Sulfobacillus acidophilus type strain (NAL(T)).</title>
        <authorList>
            <person name="Anderson I."/>
            <person name="Chertkov O."/>
            <person name="Chen A."/>
            <person name="Saunders E."/>
            <person name="Lapidus A."/>
            <person name="Nolan M."/>
            <person name="Lucas S."/>
            <person name="Hammon N."/>
            <person name="Deshpande S."/>
            <person name="Cheng J.F."/>
            <person name="Han C."/>
            <person name="Tapia R."/>
            <person name="Goodwin L.A."/>
            <person name="Pitluck S."/>
            <person name="Liolios K."/>
            <person name="Pagani I."/>
            <person name="Ivanova N."/>
            <person name="Mikhailova N."/>
            <person name="Pati A."/>
            <person name="Palaniappan K."/>
            <person name="Land M."/>
            <person name="Pan C."/>
            <person name="Rohde M."/>
            <person name="Pukall R."/>
            <person name="Goker M."/>
            <person name="Detter J.C."/>
            <person name="Woyke T."/>
            <person name="Bristow J."/>
            <person name="Eisen J.A."/>
            <person name="Markowitz V."/>
            <person name="Hugenholtz P."/>
            <person name="Kyrpides N.C."/>
            <person name="Klenk H.P."/>
            <person name="Mavromatis K."/>
        </authorList>
    </citation>
    <scope>NUCLEOTIDE SEQUENCE [LARGE SCALE GENOMIC DNA]</scope>
    <source>
        <strain evidence="2">ATCC 700253 / DSM 10332 / NAL</strain>
    </source>
</reference>
<dbReference type="Pfam" id="PF19827">
    <property type="entry name" value="DUF6308"/>
    <property type="match status" value="1"/>
</dbReference>
<dbReference type="InterPro" id="IPR046275">
    <property type="entry name" value="DUF6308"/>
</dbReference>
<proteinExistence type="predicted"/>
<dbReference type="PATRIC" id="fig|679936.5.peg.67"/>
<keyword evidence="2" id="KW-1185">Reference proteome</keyword>
<gene>
    <name evidence="1" type="ordered locus">Sulac_0062</name>
</gene>
<organism evidence="1 2">
    <name type="scientific">Sulfobacillus acidophilus (strain ATCC 700253 / DSM 10332 / NAL)</name>
    <dbReference type="NCBI Taxonomy" id="679936"/>
    <lineage>
        <taxon>Bacteria</taxon>
        <taxon>Bacillati</taxon>
        <taxon>Bacillota</taxon>
        <taxon>Clostridia</taxon>
        <taxon>Eubacteriales</taxon>
        <taxon>Clostridiales Family XVII. Incertae Sedis</taxon>
        <taxon>Sulfobacillus</taxon>
    </lineage>
</organism>
<dbReference type="HOGENOM" id="CLU_1174933_0_0_9"/>
<evidence type="ECO:0000313" key="1">
    <source>
        <dbReference type="EMBL" id="AEW03636.1"/>
    </source>
</evidence>
<name>G8TVJ7_SULAD</name>
<dbReference type="STRING" id="679936.Sulac_0062"/>
<dbReference type="EMBL" id="CP003179">
    <property type="protein sequence ID" value="AEW03636.1"/>
    <property type="molecule type" value="Genomic_DNA"/>
</dbReference>
<protein>
    <submittedName>
        <fullName evidence="1">Uncharacterized protein</fullName>
    </submittedName>
</protein>
<dbReference type="AlphaFoldDB" id="G8TVJ7"/>
<accession>G8TVJ7</accession>
<dbReference type="KEGG" id="sap:Sulac_0062"/>
<reference evidence="2" key="1">
    <citation type="submission" date="2011-12" db="EMBL/GenBank/DDBJ databases">
        <title>The complete genome of chromosome of Sulfobacillus acidophilus DSM 10332.</title>
        <authorList>
            <person name="Lucas S."/>
            <person name="Han J."/>
            <person name="Lapidus A."/>
            <person name="Bruce D."/>
            <person name="Goodwin L."/>
            <person name="Pitluck S."/>
            <person name="Peters L."/>
            <person name="Kyrpides N."/>
            <person name="Mavromatis K."/>
            <person name="Ivanova N."/>
            <person name="Mikhailova N."/>
            <person name="Chertkov O."/>
            <person name="Saunders E."/>
            <person name="Detter J.C."/>
            <person name="Tapia R."/>
            <person name="Han C."/>
            <person name="Land M."/>
            <person name="Hauser L."/>
            <person name="Markowitz V."/>
            <person name="Cheng J.-F."/>
            <person name="Hugenholtz P."/>
            <person name="Woyke T."/>
            <person name="Wu D."/>
            <person name="Pukall R."/>
            <person name="Gehrich-Schroeter G."/>
            <person name="Schneider S."/>
            <person name="Klenk H.-P."/>
            <person name="Eisen J.A."/>
        </authorList>
    </citation>
    <scope>NUCLEOTIDE SEQUENCE [LARGE SCALE GENOMIC DNA]</scope>
    <source>
        <strain evidence="2">ATCC 700253 / DSM 10332 / NAL</strain>
    </source>
</reference>
<evidence type="ECO:0000313" key="2">
    <source>
        <dbReference type="Proteomes" id="UP000005439"/>
    </source>
</evidence>
<sequence length="236" mass="26906">MHDDVMIDIKPFGQKAFRIENAWEIAELFFRTDPSSAYDVSRKGYDAWILAHAQDPDWRDMVIPEDIGIINGSNMHMRSPLTAWQAIATGDRLPWIAALDPGWSTENLLGGDWHRARDRILDAVSRMIRYRHISVAGATKILHMKRPYLVPILDSYVGNVLGSPKPSNKSAMPDWSARMLDSLHEILVSNRDALTAIQQRLMARGIFRTPVRILDAVLWSAEPTSTFGYRVKRREL</sequence>
<dbReference type="Proteomes" id="UP000005439">
    <property type="component" value="Chromosome"/>
</dbReference>